<feature type="compositionally biased region" description="Basic and acidic residues" evidence="1">
    <location>
        <begin position="68"/>
        <end position="95"/>
    </location>
</feature>
<sequence>MDPMNPLPDDHDPADDGDRKGGDTARPRASRDDLPAPLAAGKGPAPARTAQLVAGDLLLTVNPVDGSEIERCPPGRRPEPPARRTPEERAERDRAAAPPVPAGPADPLPPLLERDEQRERLVRLLSRGRSVRLTGPAGSGRSRLLDAVAADCTDLAPDGVIRLSGHRRTSADVLYDLFAAVHHTPGHRPDRAGLLALVREIGAVVLVDDLEFGGAALDDLLDAAPECAFLLAATPDTPAPSPDAAVEEVFLTGLDRSTTLELLEHVVDRPLTDDEANWAGDLWFESEGLPLRFVQAAALLRQRDTLRTPPSGDADDAGDSVFTDLHDHPLPSLAEAAAPAALLASRLSEAARDTLRFAVALGGELPHQAHLPALVGDTHADAALGELVRCGLLTPVGPRHRLAAGITEQLLEHGYGEGALTRAHTAAQHYAWWAGHPSVAPERVAAEADAVLAVLHVLSSSQEAGHASAAVLLARSAAPALAAALHWGAWERALRSGQAAARLAGEVAEEAYFHHELGVLALCQGNLDRARAALEASIGLRGALADKRGTVAGRRALALVADRERGIGESRTAAGEPPAARQGESPAPFAGAFGPGPGRTAPGAGGGAGAADGGTGSGRPGPAAGAGAAAGAAGGSTGDGGTGAVGAAGAAGLGAAGAAGRPFGTGAGSLGAAGMASGASGTGTGGGATSAAADFDAAFGEGPGSGTALGTGTGRTAAAGSAHGAVADSGAAGTYAYPRQARPVRKGLRGTLLSGARRNLVAAASGALLAAVLGTVVTLGATSGDATGGGGSPGGKVTTEQSAGDGDTGGAGDTGVDDSDGQTPDDGTTGGSGGGTGGGSTAVPGGGEPSSSARPGATGATGSTGDPSTPGTDPSKPGGGTTGGGTGPSTGGTSSSPGTSGSPTTGGPTTTSPGPSGSTTTTPEPTDTATDPGPTETATDPATTGGAAGGTTGGDGGGDSSGGDSGGGASSTATGTPADTGTATGTAGTAV</sequence>
<feature type="compositionally biased region" description="Basic and acidic residues" evidence="1">
    <location>
        <begin position="8"/>
        <end position="34"/>
    </location>
</feature>
<feature type="compositionally biased region" description="Low complexity" evidence="1">
    <location>
        <begin position="891"/>
        <end position="945"/>
    </location>
</feature>
<feature type="compositionally biased region" description="Gly residues" evidence="1">
    <location>
        <begin position="828"/>
        <end position="848"/>
    </location>
</feature>
<dbReference type="RefSeq" id="WP_257375468.1">
    <property type="nucleotide sequence ID" value="NZ_CP102332.1"/>
</dbReference>
<proteinExistence type="predicted"/>
<evidence type="ECO:0000313" key="2">
    <source>
        <dbReference type="EMBL" id="UUS33006.1"/>
    </source>
</evidence>
<keyword evidence="2" id="KW-0067">ATP-binding</keyword>
<feature type="compositionally biased region" description="Gly residues" evidence="1">
    <location>
        <begin position="593"/>
        <end position="619"/>
    </location>
</feature>
<dbReference type="GO" id="GO:0005524">
    <property type="term" value="F:ATP binding"/>
    <property type="evidence" value="ECO:0007669"/>
    <property type="project" value="UniProtKB-KW"/>
</dbReference>
<evidence type="ECO:0000313" key="3">
    <source>
        <dbReference type="Proteomes" id="UP001060150"/>
    </source>
</evidence>
<keyword evidence="2" id="KW-0547">Nucleotide-binding</keyword>
<feature type="compositionally biased region" description="Low complexity" evidence="1">
    <location>
        <begin position="35"/>
        <end position="47"/>
    </location>
</feature>
<reference evidence="2" key="1">
    <citation type="submission" date="2022-08" db="EMBL/GenBank/DDBJ databases">
        <title>Streptomyces changanensis sp. nov., an actinomycete isolated from soil.</title>
        <authorList>
            <person name="Wu H."/>
            <person name="Han L."/>
        </authorList>
    </citation>
    <scope>NUCLEOTIDE SEQUENCE</scope>
    <source>
        <strain evidence="2">HL-66</strain>
    </source>
</reference>
<feature type="region of interest" description="Disordered" evidence="1">
    <location>
        <begin position="568"/>
        <end position="637"/>
    </location>
</feature>
<feature type="compositionally biased region" description="Low complexity" evidence="1">
    <location>
        <begin position="620"/>
        <end position="631"/>
    </location>
</feature>
<dbReference type="SUPFAM" id="SSF52540">
    <property type="entry name" value="P-loop containing nucleoside triphosphate hydrolases"/>
    <property type="match status" value="1"/>
</dbReference>
<name>A0ABY5NAH8_9ACTN</name>
<feature type="compositionally biased region" description="Pro residues" evidence="1">
    <location>
        <begin position="98"/>
        <end position="110"/>
    </location>
</feature>
<accession>A0ABY5NAH8</accession>
<feature type="compositionally biased region" description="Low complexity" evidence="1">
    <location>
        <begin position="849"/>
        <end position="876"/>
    </location>
</feature>
<organism evidence="2 3">
    <name type="scientific">Streptomyces changanensis</name>
    <dbReference type="NCBI Taxonomy" id="2964669"/>
    <lineage>
        <taxon>Bacteria</taxon>
        <taxon>Bacillati</taxon>
        <taxon>Actinomycetota</taxon>
        <taxon>Actinomycetes</taxon>
        <taxon>Kitasatosporales</taxon>
        <taxon>Streptomycetaceae</taxon>
        <taxon>Streptomyces</taxon>
    </lineage>
</organism>
<gene>
    <name evidence="2" type="ORF">NRO40_20740</name>
</gene>
<dbReference type="Proteomes" id="UP001060150">
    <property type="component" value="Chromosome"/>
</dbReference>
<keyword evidence="3" id="KW-1185">Reference proteome</keyword>
<feature type="region of interest" description="Disordered" evidence="1">
    <location>
        <begin position="1"/>
        <end position="47"/>
    </location>
</feature>
<feature type="compositionally biased region" description="Low complexity" evidence="1">
    <location>
        <begin position="970"/>
        <end position="991"/>
    </location>
</feature>
<dbReference type="InterPro" id="IPR027417">
    <property type="entry name" value="P-loop_NTPase"/>
</dbReference>
<feature type="region of interest" description="Disordered" evidence="1">
    <location>
        <begin position="783"/>
        <end position="991"/>
    </location>
</feature>
<feature type="compositionally biased region" description="Gly residues" evidence="1">
    <location>
        <begin position="877"/>
        <end position="890"/>
    </location>
</feature>
<feature type="region of interest" description="Disordered" evidence="1">
    <location>
        <begin position="62"/>
        <end position="115"/>
    </location>
</feature>
<protein>
    <submittedName>
        <fullName evidence="2">ATP-binding protein</fullName>
    </submittedName>
</protein>
<evidence type="ECO:0000256" key="1">
    <source>
        <dbReference type="SAM" id="MobiDB-lite"/>
    </source>
</evidence>
<dbReference type="EMBL" id="CP102332">
    <property type="protein sequence ID" value="UUS33006.1"/>
    <property type="molecule type" value="Genomic_DNA"/>
</dbReference>
<feature type="compositionally biased region" description="Gly residues" evidence="1">
    <location>
        <begin position="946"/>
        <end position="969"/>
    </location>
</feature>